<dbReference type="PROSITE" id="PS50093">
    <property type="entry name" value="PKD"/>
    <property type="match status" value="1"/>
</dbReference>
<accession>A0A410FZK6</accession>
<dbReference type="KEGG" id="aev:EI546_01365"/>
<dbReference type="InterPro" id="IPR013783">
    <property type="entry name" value="Ig-like_fold"/>
</dbReference>
<feature type="domain" description="HYR" evidence="4">
    <location>
        <begin position="730"/>
        <end position="812"/>
    </location>
</feature>
<organism evidence="5 6">
    <name type="scientific">Aequorivita ciconiae</name>
    <dbReference type="NCBI Taxonomy" id="2494375"/>
    <lineage>
        <taxon>Bacteria</taxon>
        <taxon>Pseudomonadati</taxon>
        <taxon>Bacteroidota</taxon>
        <taxon>Flavobacteriia</taxon>
        <taxon>Flavobacteriales</taxon>
        <taxon>Flavobacteriaceae</taxon>
        <taxon>Aequorivita</taxon>
    </lineage>
</organism>
<dbReference type="EMBL" id="CP034951">
    <property type="protein sequence ID" value="QAA80457.1"/>
    <property type="molecule type" value="Genomic_DNA"/>
</dbReference>
<proteinExistence type="predicted"/>
<dbReference type="Proteomes" id="UP000285517">
    <property type="component" value="Chromosome"/>
</dbReference>
<dbReference type="PANTHER" id="PTHR24273">
    <property type="entry name" value="FI04643P-RELATED"/>
    <property type="match status" value="1"/>
</dbReference>
<protein>
    <submittedName>
        <fullName evidence="5">BspA family leucine-rich repeat surface protein</fullName>
    </submittedName>
</protein>
<evidence type="ECO:0000259" key="3">
    <source>
        <dbReference type="PROSITE" id="PS50093"/>
    </source>
</evidence>
<dbReference type="AlphaFoldDB" id="A0A410FZK6"/>
<keyword evidence="6" id="KW-1185">Reference proteome</keyword>
<keyword evidence="2" id="KW-0732">Signal</keyword>
<keyword evidence="1" id="KW-0677">Repeat</keyword>
<dbReference type="CDD" id="cd00146">
    <property type="entry name" value="PKD"/>
    <property type="match status" value="1"/>
</dbReference>
<dbReference type="PANTHER" id="PTHR24273:SF32">
    <property type="entry name" value="HYALIN"/>
    <property type="match status" value="1"/>
</dbReference>
<dbReference type="InterPro" id="IPR005046">
    <property type="entry name" value="DUF285"/>
</dbReference>
<feature type="domain" description="PKD" evidence="3">
    <location>
        <begin position="1005"/>
        <end position="1043"/>
    </location>
</feature>
<dbReference type="InterPro" id="IPR003410">
    <property type="entry name" value="HYR_dom"/>
</dbReference>
<dbReference type="Pfam" id="PF03382">
    <property type="entry name" value="DUF285"/>
    <property type="match status" value="1"/>
</dbReference>
<evidence type="ECO:0000259" key="4">
    <source>
        <dbReference type="PROSITE" id="PS50825"/>
    </source>
</evidence>
<evidence type="ECO:0000313" key="6">
    <source>
        <dbReference type="Proteomes" id="UP000285517"/>
    </source>
</evidence>
<dbReference type="InterPro" id="IPR000601">
    <property type="entry name" value="PKD_dom"/>
</dbReference>
<dbReference type="Gene3D" id="2.60.40.10">
    <property type="entry name" value="Immunoglobulins"/>
    <property type="match status" value="6"/>
</dbReference>
<dbReference type="SUPFAM" id="SSF49299">
    <property type="entry name" value="PKD domain"/>
    <property type="match status" value="2"/>
</dbReference>
<reference evidence="5 6" key="1">
    <citation type="submission" date="2019-01" db="EMBL/GenBank/DDBJ databases">
        <title>Complete genome sequencing of Aequorivita sp. H23M31.</title>
        <authorList>
            <person name="Bae J.-W."/>
        </authorList>
    </citation>
    <scope>NUCLEOTIDE SEQUENCE [LARGE SCALE GENOMIC DNA]</scope>
    <source>
        <strain evidence="5 6">H23M31</strain>
    </source>
</reference>
<gene>
    <name evidence="5" type="ORF">EI546_01365</name>
</gene>
<dbReference type="PROSITE" id="PS50825">
    <property type="entry name" value="HYR"/>
    <property type="match status" value="2"/>
</dbReference>
<feature type="domain" description="HYR" evidence="4">
    <location>
        <begin position="566"/>
        <end position="648"/>
    </location>
</feature>
<feature type="chain" id="PRO_5019459766" evidence="2">
    <location>
        <begin position="20"/>
        <end position="1148"/>
    </location>
</feature>
<sequence>MRTLYIALLLLFAFATTSAQTLTQFEYYFDTEPGIGNGTAVTANANTGELSQTLSIPLTGLAEGFHKVVVRAKDDNNVWSMYSITNFYISDFGEVRTVPNLAAAEYFFGVDPGIGNGTALAVPANTGEVNTTFAIPLGNLPTGFHAITLRAKDTDGTWGLYSTARFYISDFIADEVKDVVALEYWFDTDPGVGNATGISVTPSQMINQVIPIPLNDLSIGFHKIGIRVKNADGTWSLYDQKLFYINEEYIVSPLSDAEFLFDAEFGFGTGTSAVLTPTGNPDEFTVEIPTDLINCGVHDLSLSVKNSEGKYSLYKIAENIDVFDDLPPTIVAQDITVQLDNSGTASITVEDVDNGTYDDCQLASLVLDITEFSCANLGENTVTLTATDAEGNVSTGTAIVTVEDVIAPSVFVQNISVDLDATGTATISAEDIDNGTFDNCTIASISIDIDTFSCSNIGANTVNFTAEDQSGNSTTVSFTVTVTDPLGSCIQVPVAVCQPLAINSNNNCQANATAQAFDGGSYDPNGLPLTYTVDPVGPYNVGITNVTLTVSNGTDSDSCTTTITVVDNTPPVANCVAPFAVQLDANGQASISVADIDNGSSDNCGIASASIDVTDFSCGDIGENTVTLTVTDISGHVSTCSTVVTVFDPFGACNEAPTAVCQAVTVSTEANCEGSAIAQDFDRGSTDPHGNPLTFTVNPMGPYPLGITQVTLTVSNGTSSDSCTTTITVIDNTAPVVSCAAPFTVQLDSNGSASITVSDIDNGSSDNCGIASMAIDKDSFDCSDIGENTIILTVTDSSGNVSTCTTVVTVEDSLSPIASCAVPFTLQLDANGSASIAVSDIDNGSSDNCGIASMAIDKDYFDCSDIGENTITLTVTDSSGNVSTCTTFVTVEDNIVPTVFTRDITVQLDANGNASITAMDIDDGSSDNCSIASLEIDKDTFNCSNVGAYTVTLTVTDVHGNSSSATATVTVEDPLETCDGVVPTDNFVTTWKTTMPNETITIPTTGSGYNYSVDWGDGNSDAGKTGNASHIYATPGIYTVSISGNFPRIYFNNGGDRLKIRSIEQWGNIQWSSMNSAFAGAENLVSHATDMPDLSMVNDMYGMFAYCRKFNGDANFGNWNVSTVTNMEAMFGEPLFLIILSVVGTWPT</sequence>
<dbReference type="OrthoDB" id="9805017at2"/>
<evidence type="ECO:0000256" key="1">
    <source>
        <dbReference type="ARBA" id="ARBA00022737"/>
    </source>
</evidence>
<evidence type="ECO:0000256" key="2">
    <source>
        <dbReference type="SAM" id="SignalP"/>
    </source>
</evidence>
<feature type="signal peptide" evidence="2">
    <location>
        <begin position="1"/>
        <end position="19"/>
    </location>
</feature>
<dbReference type="InterPro" id="IPR035986">
    <property type="entry name" value="PKD_dom_sf"/>
</dbReference>
<evidence type="ECO:0000313" key="5">
    <source>
        <dbReference type="EMBL" id="QAA80457.1"/>
    </source>
</evidence>
<dbReference type="RefSeq" id="WP_128248857.1">
    <property type="nucleotide sequence ID" value="NZ_CP034951.1"/>
</dbReference>
<name>A0A410FZK6_9FLAO</name>